<dbReference type="NCBIfam" id="NF000818">
    <property type="entry name" value="PRK00062.1"/>
    <property type="match status" value="1"/>
</dbReference>
<accession>A0A6C2U7G3</accession>
<sequence length="420" mass="44127">MNSAQWFERAQKVIPGGVNSPVRAFNGVGGTPVYFKSGKGAKVQTEDGTELIDFCGSWGPLILGHARGEVVEAVSKAAADGLSFGANTAAEAEFAELLTSLVPEMEMVRLVSSGTEAVMTAVRLARGYTGRRKIIKFDGCYHGHSDYLLVASGSGLLTGGISSSAGVSPAATEEVFVAPYNDLGAVQEILKANGDEIAAVIVEPIAGNMGLVEPEPGFLEGLRAATAEAGSLLIFDEVINGFRLAPTTFGHTVGIEADITTLGKIIGGGMPIGAIGGSTKIMSTLAPLGPVYQAGTLSGNPVAVAAGMKTLELLRDESPYLKMEILGKRLADGVNRIAAEKGLDLHCAQRGGMFTPFFRKAAVRNLDDSKACDQKAHAAYFHHMLDHGFYTPPSGFEVAFVSAAHTEEHIDRFITELEKI</sequence>
<dbReference type="InterPro" id="IPR015424">
    <property type="entry name" value="PyrdxlP-dep_Trfase"/>
</dbReference>
<keyword evidence="7" id="KW-0963">Cytoplasm</keyword>
<dbReference type="Gene3D" id="3.90.1150.10">
    <property type="entry name" value="Aspartate Aminotransferase, domain 1"/>
    <property type="match status" value="1"/>
</dbReference>
<organism evidence="8 9">
    <name type="scientific">Pontiella desulfatans</name>
    <dbReference type="NCBI Taxonomy" id="2750659"/>
    <lineage>
        <taxon>Bacteria</taxon>
        <taxon>Pseudomonadati</taxon>
        <taxon>Kiritimatiellota</taxon>
        <taxon>Kiritimatiellia</taxon>
        <taxon>Kiritimatiellales</taxon>
        <taxon>Pontiellaceae</taxon>
        <taxon>Pontiella</taxon>
    </lineage>
</organism>
<dbReference type="InterPro" id="IPR015422">
    <property type="entry name" value="PyrdxlP-dep_Trfase_small"/>
</dbReference>
<dbReference type="InterPro" id="IPR049704">
    <property type="entry name" value="Aminotrans_3_PPA_site"/>
</dbReference>
<proteinExistence type="inferred from homology"/>
<dbReference type="UniPathway" id="UPA00251">
    <property type="reaction ID" value="UER00317"/>
</dbReference>
<evidence type="ECO:0000256" key="7">
    <source>
        <dbReference type="HAMAP-Rule" id="MF_00375"/>
    </source>
</evidence>
<evidence type="ECO:0000313" key="9">
    <source>
        <dbReference type="Proteomes" id="UP000366872"/>
    </source>
</evidence>
<comment type="subcellular location">
    <subcellularLocation>
        <location evidence="7">Cytoplasm</location>
    </subcellularLocation>
</comment>
<dbReference type="AlphaFoldDB" id="A0A6C2U7G3"/>
<dbReference type="InterPro" id="IPR005814">
    <property type="entry name" value="Aminotrans_3"/>
</dbReference>
<dbReference type="Pfam" id="PF00202">
    <property type="entry name" value="Aminotran_3"/>
    <property type="match status" value="1"/>
</dbReference>
<evidence type="ECO:0000313" key="8">
    <source>
        <dbReference type="EMBL" id="VGO15970.1"/>
    </source>
</evidence>
<protein>
    <recommendedName>
        <fullName evidence="7">Glutamate-1-semialdehyde 2,1-aminomutase</fullName>
        <shortName evidence="7">GSA</shortName>
        <ecNumber evidence="7">5.4.3.8</ecNumber>
    </recommendedName>
    <alternativeName>
        <fullName evidence="7">Glutamate-1-semialdehyde aminotransferase</fullName>
        <shortName evidence="7">GSA-AT</shortName>
    </alternativeName>
</protein>
<feature type="modified residue" description="N6-(pyridoxal phosphate)lysine" evidence="7">
    <location>
        <position position="264"/>
    </location>
</feature>
<dbReference type="FunFam" id="3.40.640.10:FF:000021">
    <property type="entry name" value="Glutamate-1-semialdehyde 2,1-aminomutase"/>
    <property type="match status" value="1"/>
</dbReference>
<dbReference type="GO" id="GO:0030170">
    <property type="term" value="F:pyridoxal phosphate binding"/>
    <property type="evidence" value="ECO:0007669"/>
    <property type="project" value="InterPro"/>
</dbReference>
<keyword evidence="9" id="KW-1185">Reference proteome</keyword>
<dbReference type="GO" id="GO:0042286">
    <property type="term" value="F:glutamate-1-semialdehyde 2,1-aminomutase activity"/>
    <property type="evidence" value="ECO:0007669"/>
    <property type="project" value="UniProtKB-UniRule"/>
</dbReference>
<dbReference type="InterPro" id="IPR015421">
    <property type="entry name" value="PyrdxlP-dep_Trfase_major"/>
</dbReference>
<comment type="similarity">
    <text evidence="3 7">Belongs to the class-III pyridoxal-phosphate-dependent aminotransferase family. HemL subfamily.</text>
</comment>
<evidence type="ECO:0000256" key="2">
    <source>
        <dbReference type="ARBA" id="ARBA00004819"/>
    </source>
</evidence>
<reference evidence="8 9" key="1">
    <citation type="submission" date="2019-04" db="EMBL/GenBank/DDBJ databases">
        <authorList>
            <person name="Van Vliet M D."/>
        </authorList>
    </citation>
    <scope>NUCLEOTIDE SEQUENCE [LARGE SCALE GENOMIC DNA]</scope>
    <source>
        <strain evidence="8 9">F1</strain>
    </source>
</reference>
<dbReference type="CDD" id="cd00610">
    <property type="entry name" value="OAT_like"/>
    <property type="match status" value="1"/>
</dbReference>
<keyword evidence="4 7" id="KW-0663">Pyridoxal phosphate</keyword>
<dbReference type="HAMAP" id="MF_00375">
    <property type="entry name" value="HemL_aminotrans_3"/>
    <property type="match status" value="1"/>
</dbReference>
<dbReference type="Gene3D" id="3.40.640.10">
    <property type="entry name" value="Type I PLP-dependent aspartate aminotransferase-like (Major domain)"/>
    <property type="match status" value="1"/>
</dbReference>
<comment type="cofactor">
    <cofactor evidence="1 7">
        <name>pyridoxal 5'-phosphate</name>
        <dbReference type="ChEBI" id="CHEBI:597326"/>
    </cofactor>
</comment>
<gene>
    <name evidence="7 8" type="primary">hemL</name>
    <name evidence="8" type="ORF">PDESU_04559</name>
</gene>
<dbReference type="PROSITE" id="PS00600">
    <property type="entry name" value="AA_TRANSFER_CLASS_3"/>
    <property type="match status" value="1"/>
</dbReference>
<comment type="pathway">
    <text evidence="2">Porphyrin-containing compound metabolism; protoporphyrin-IX biosynthesis; 5-aminolevulinate from L-glutamyl-tRNA(Glu): step 2/2.</text>
</comment>
<comment type="catalytic activity">
    <reaction evidence="7">
        <text>(S)-4-amino-5-oxopentanoate = 5-aminolevulinate</text>
        <dbReference type="Rhea" id="RHEA:14265"/>
        <dbReference type="ChEBI" id="CHEBI:57501"/>
        <dbReference type="ChEBI" id="CHEBI:356416"/>
        <dbReference type="EC" id="5.4.3.8"/>
    </reaction>
</comment>
<dbReference type="EC" id="5.4.3.8" evidence="7"/>
<dbReference type="NCBIfam" id="TIGR00713">
    <property type="entry name" value="hemL"/>
    <property type="match status" value="1"/>
</dbReference>
<evidence type="ECO:0000256" key="4">
    <source>
        <dbReference type="ARBA" id="ARBA00022898"/>
    </source>
</evidence>
<dbReference type="SUPFAM" id="SSF53383">
    <property type="entry name" value="PLP-dependent transferases"/>
    <property type="match status" value="1"/>
</dbReference>
<dbReference type="GO" id="GO:0006782">
    <property type="term" value="P:protoporphyrinogen IX biosynthetic process"/>
    <property type="evidence" value="ECO:0007669"/>
    <property type="project" value="UniProtKB-UniRule"/>
</dbReference>
<dbReference type="GO" id="GO:0005737">
    <property type="term" value="C:cytoplasm"/>
    <property type="evidence" value="ECO:0007669"/>
    <property type="project" value="UniProtKB-SubCell"/>
</dbReference>
<dbReference type="GO" id="GO:0008483">
    <property type="term" value="F:transaminase activity"/>
    <property type="evidence" value="ECO:0007669"/>
    <property type="project" value="InterPro"/>
</dbReference>
<keyword evidence="5 7" id="KW-0413">Isomerase</keyword>
<evidence type="ECO:0000256" key="3">
    <source>
        <dbReference type="ARBA" id="ARBA00008981"/>
    </source>
</evidence>
<name>A0A6C2U7G3_PONDE</name>
<dbReference type="EMBL" id="CAAHFG010000003">
    <property type="protein sequence ID" value="VGO15970.1"/>
    <property type="molecule type" value="Genomic_DNA"/>
</dbReference>
<dbReference type="Proteomes" id="UP000366872">
    <property type="component" value="Unassembled WGS sequence"/>
</dbReference>
<dbReference type="RefSeq" id="WP_136081532.1">
    <property type="nucleotide sequence ID" value="NZ_CAAHFG010000003.1"/>
</dbReference>
<evidence type="ECO:0000256" key="6">
    <source>
        <dbReference type="ARBA" id="ARBA00023244"/>
    </source>
</evidence>
<evidence type="ECO:0000256" key="5">
    <source>
        <dbReference type="ARBA" id="ARBA00023235"/>
    </source>
</evidence>
<keyword evidence="6 7" id="KW-0627">Porphyrin biosynthesis</keyword>
<comment type="subunit">
    <text evidence="7">Homodimer.</text>
</comment>
<dbReference type="InterPro" id="IPR004639">
    <property type="entry name" value="4pyrrol_synth_GluAld_NH2Trfase"/>
</dbReference>
<evidence type="ECO:0000256" key="1">
    <source>
        <dbReference type="ARBA" id="ARBA00001933"/>
    </source>
</evidence>
<dbReference type="PANTHER" id="PTHR43713">
    <property type="entry name" value="GLUTAMATE-1-SEMIALDEHYDE 2,1-AMINOMUTASE"/>
    <property type="match status" value="1"/>
</dbReference>
<dbReference type="PANTHER" id="PTHR43713:SF3">
    <property type="entry name" value="GLUTAMATE-1-SEMIALDEHYDE 2,1-AMINOMUTASE 1, CHLOROPLASTIC-RELATED"/>
    <property type="match status" value="1"/>
</dbReference>